<protein>
    <submittedName>
        <fullName evidence="2">Uncharacterized protein</fullName>
    </submittedName>
</protein>
<feature type="region of interest" description="Disordered" evidence="1">
    <location>
        <begin position="186"/>
        <end position="241"/>
    </location>
</feature>
<dbReference type="Proteomes" id="UP001237642">
    <property type="component" value="Unassembled WGS sequence"/>
</dbReference>
<evidence type="ECO:0000313" key="3">
    <source>
        <dbReference type="Proteomes" id="UP001237642"/>
    </source>
</evidence>
<reference evidence="2" key="2">
    <citation type="submission" date="2023-05" db="EMBL/GenBank/DDBJ databases">
        <authorList>
            <person name="Schelkunov M.I."/>
        </authorList>
    </citation>
    <scope>NUCLEOTIDE SEQUENCE</scope>
    <source>
        <strain evidence="2">Hsosn_3</strain>
        <tissue evidence="2">Leaf</tissue>
    </source>
</reference>
<accession>A0AAD8H7L1</accession>
<reference evidence="2" key="1">
    <citation type="submission" date="2023-02" db="EMBL/GenBank/DDBJ databases">
        <title>Genome of toxic invasive species Heracleum sosnowskyi carries increased number of genes despite the absence of recent whole-genome duplications.</title>
        <authorList>
            <person name="Schelkunov M."/>
            <person name="Shtratnikova V."/>
            <person name="Makarenko M."/>
            <person name="Klepikova A."/>
            <person name="Omelchenko D."/>
            <person name="Novikova G."/>
            <person name="Obukhova E."/>
            <person name="Bogdanov V."/>
            <person name="Penin A."/>
            <person name="Logacheva M."/>
        </authorList>
    </citation>
    <scope>NUCLEOTIDE SEQUENCE</scope>
    <source>
        <strain evidence="2">Hsosn_3</strain>
        <tissue evidence="2">Leaf</tissue>
    </source>
</reference>
<gene>
    <name evidence="2" type="ORF">POM88_045820</name>
</gene>
<feature type="compositionally biased region" description="Basic and acidic residues" evidence="1">
    <location>
        <begin position="220"/>
        <end position="240"/>
    </location>
</feature>
<evidence type="ECO:0000313" key="2">
    <source>
        <dbReference type="EMBL" id="KAK1361346.1"/>
    </source>
</evidence>
<keyword evidence="3" id="KW-1185">Reference proteome</keyword>
<feature type="compositionally biased region" description="Basic and acidic residues" evidence="1">
    <location>
        <begin position="328"/>
        <end position="343"/>
    </location>
</feature>
<organism evidence="2 3">
    <name type="scientific">Heracleum sosnowskyi</name>
    <dbReference type="NCBI Taxonomy" id="360622"/>
    <lineage>
        <taxon>Eukaryota</taxon>
        <taxon>Viridiplantae</taxon>
        <taxon>Streptophyta</taxon>
        <taxon>Embryophyta</taxon>
        <taxon>Tracheophyta</taxon>
        <taxon>Spermatophyta</taxon>
        <taxon>Magnoliopsida</taxon>
        <taxon>eudicotyledons</taxon>
        <taxon>Gunneridae</taxon>
        <taxon>Pentapetalae</taxon>
        <taxon>asterids</taxon>
        <taxon>campanulids</taxon>
        <taxon>Apiales</taxon>
        <taxon>Apiaceae</taxon>
        <taxon>Apioideae</taxon>
        <taxon>apioid superclade</taxon>
        <taxon>Tordylieae</taxon>
        <taxon>Tordyliinae</taxon>
        <taxon>Heracleum</taxon>
    </lineage>
</organism>
<dbReference type="AlphaFoldDB" id="A0AAD8H7L1"/>
<feature type="compositionally biased region" description="Polar residues" evidence="1">
    <location>
        <begin position="208"/>
        <end position="219"/>
    </location>
</feature>
<dbReference type="EMBL" id="JAUIZM010000010">
    <property type="protein sequence ID" value="KAK1361346.1"/>
    <property type="molecule type" value="Genomic_DNA"/>
</dbReference>
<sequence>MKEPRRRLSNCSTLLKDKIISVCVKVNEERRWAIDVYLNSRISMLITMQLLQSLPTRVLTVMKNKITANHTVFNEVLHLQMMNLIAEKLPEVYTNPFCVYYESTTKSGSRRCAYMSLGGTSTMESRSILKVLNMILNYKANKERVLAVKAIYDLLVKRDKELSSTMKKMISKANSNRVEQGESYSFEVPFGDDDDLDGNGGTGEADNASGSTFGNVGSKSQEESKEEAHVQEKKDAGVTEEKEDELLEALEANILRCAIDNINAEKDAVTKDTVMEDNVLKDAVEKDTVKEDTVMEDTFDKDTVKCEIKSTVKPKRTKSLARAWFSRQEPEPEKKGNHKYSGKEKATGLGRILKKPISSKLYSTLDLMEKEANQIKNVEVKLDGNQEAEEYILWFDGSRSVRVKKNFDMEVTSWIISETLSQTMKIVTRRIDYFYLVSMVDLMQGFENVPETFMNLVLSYKAERDEEFYLKYGDWTLFDDADFADCFVLAPEEMAQDIEYDPKNFPDLEVQVQPSQEGPSKSDKKDTTEDVEALLLKKCKEANKMESEGPNYQTCVLENPLRIKFIREEI</sequence>
<proteinExistence type="predicted"/>
<evidence type="ECO:0000256" key="1">
    <source>
        <dbReference type="SAM" id="MobiDB-lite"/>
    </source>
</evidence>
<comment type="caution">
    <text evidence="2">The sequence shown here is derived from an EMBL/GenBank/DDBJ whole genome shotgun (WGS) entry which is preliminary data.</text>
</comment>
<feature type="region of interest" description="Disordered" evidence="1">
    <location>
        <begin position="321"/>
        <end position="343"/>
    </location>
</feature>
<name>A0AAD8H7L1_9APIA</name>